<feature type="region of interest" description="Disordered" evidence="1">
    <location>
        <begin position="20"/>
        <end position="77"/>
    </location>
</feature>
<sequence>MARFWDSISSSFGRAVGFEVYGAENDYPPPTTSGKRKASEPRRSSRSHKARRYSASNSYRRAPGTYTTIAQEKKVGPRYLEKRQQRVSDIPGEEEAEEKPLVIGFVGHRDSLDRRPSNRTRRRPSTPSRRPSTKPVQEVDGDQLSGVAGALKNVFYKLTGTGRVESTMPATTEAGVQAQLLAEYPDEEIEARYLAEFQQDDYDDAKLSDGELGLRYFGPAPWAKNRDKWDDIMKDSPRIKSYPGKTVTKTHTTTILNPTAAKVTALKSHSYYPEPSIEVDSVARKKPEKSPVKPAVKPEVRRKIKLPVKAPVKPADRPVIPAVRPVVKPAVQSPVKIVDRPVNAPSVVGTSQVESDTLKKPTKKTVTQNAVKPIKKPVIETPEYIKEWTEAPYERLRTIYEDYPTSYLAQAQNELQEPMYAIRDVEVRDMMWQIQDGVEEVAALFQGTIPLLLNREKSKTLTRIYSDRTMSTSRVLKGVAGKGWTAEEDWHDVFASNGKRRALICGVIGNVLIEQVFKHPFFGGDNRNIDALFGLQRDLRAQDAFNRKHQSARLLSSLIVGRNLNNDPKEPKTILHPPENFTTHVDVVVTALDTHLRPLLLNLCKFRDLSKERTATIHWSFIEALTRLVGTAGLLSLQMAVDPLTVYYHVPVAKGECFSHTLHEAFNNDEMERTHPRSAEMVFQSDESRKRARNDEAVVSMVLMDGLTAYRAGGWEAPGSNPLWDGDEVVGRVYAKDEYVGKGYRGRLLTPGWVFCKWDRAKGFA</sequence>
<name>A0A177C2C2_9PLEO</name>
<dbReference type="EMBL" id="KV441558">
    <property type="protein sequence ID" value="OAG00877.1"/>
    <property type="molecule type" value="Genomic_DNA"/>
</dbReference>
<feature type="region of interest" description="Disordered" evidence="1">
    <location>
        <begin position="106"/>
        <end position="143"/>
    </location>
</feature>
<feature type="compositionally biased region" description="Low complexity" evidence="1">
    <location>
        <begin position="53"/>
        <end position="62"/>
    </location>
</feature>
<keyword evidence="3" id="KW-1185">Reference proteome</keyword>
<protein>
    <submittedName>
        <fullName evidence="2">Uncharacterized protein</fullName>
    </submittedName>
</protein>
<dbReference type="STRING" id="1460663.A0A177C2C2"/>
<dbReference type="InParanoid" id="A0A177C2C2"/>
<dbReference type="RefSeq" id="XP_018031242.1">
    <property type="nucleotide sequence ID" value="XM_018185191.1"/>
</dbReference>
<dbReference type="GeneID" id="28768677"/>
<evidence type="ECO:0000256" key="1">
    <source>
        <dbReference type="SAM" id="MobiDB-lite"/>
    </source>
</evidence>
<evidence type="ECO:0000313" key="2">
    <source>
        <dbReference type="EMBL" id="OAG00877.1"/>
    </source>
</evidence>
<feature type="compositionally biased region" description="Basic and acidic residues" evidence="1">
    <location>
        <begin position="107"/>
        <end position="116"/>
    </location>
</feature>
<proteinExistence type="predicted"/>
<organism evidence="2 3">
    <name type="scientific">Paraphaeosphaeria sporulosa</name>
    <dbReference type="NCBI Taxonomy" id="1460663"/>
    <lineage>
        <taxon>Eukaryota</taxon>
        <taxon>Fungi</taxon>
        <taxon>Dikarya</taxon>
        <taxon>Ascomycota</taxon>
        <taxon>Pezizomycotina</taxon>
        <taxon>Dothideomycetes</taxon>
        <taxon>Pleosporomycetidae</taxon>
        <taxon>Pleosporales</taxon>
        <taxon>Massarineae</taxon>
        <taxon>Didymosphaeriaceae</taxon>
        <taxon>Paraphaeosphaeria</taxon>
    </lineage>
</organism>
<evidence type="ECO:0000313" key="3">
    <source>
        <dbReference type="Proteomes" id="UP000077069"/>
    </source>
</evidence>
<dbReference type="AlphaFoldDB" id="A0A177C2C2"/>
<dbReference type="OrthoDB" id="309640at2759"/>
<gene>
    <name evidence="2" type="ORF">CC84DRAFT_1262964</name>
</gene>
<dbReference type="Proteomes" id="UP000077069">
    <property type="component" value="Unassembled WGS sequence"/>
</dbReference>
<reference evidence="2 3" key="1">
    <citation type="submission" date="2016-05" db="EMBL/GenBank/DDBJ databases">
        <title>Comparative analysis of secretome profiles of manganese(II)-oxidizing ascomycete fungi.</title>
        <authorList>
            <consortium name="DOE Joint Genome Institute"/>
            <person name="Zeiner C.A."/>
            <person name="Purvine S.O."/>
            <person name="Zink E.M."/>
            <person name="Wu S."/>
            <person name="Pasa-Tolic L."/>
            <person name="Chaput D.L."/>
            <person name="Haridas S."/>
            <person name="Grigoriev I.V."/>
            <person name="Santelli C.M."/>
            <person name="Hansel C.M."/>
        </authorList>
    </citation>
    <scope>NUCLEOTIDE SEQUENCE [LARGE SCALE GENOMIC DNA]</scope>
    <source>
        <strain evidence="2 3">AP3s5-JAC2a</strain>
    </source>
</reference>
<accession>A0A177C2C2</accession>